<gene>
    <name evidence="3" type="ORF">JIN84_20415</name>
</gene>
<evidence type="ECO:0000313" key="4">
    <source>
        <dbReference type="Proteomes" id="UP000600139"/>
    </source>
</evidence>
<sequence>MATQKTQAELRRRAIEDLASSREEIGVEVRRLKHELNPGVVMHKVVDRHKAAVVVTTLGIGAVASLLVFRRMRHRPDDRGNSRRVRESGDSPGFTSSMLRLAAGTLVPVVLKSLVVSPLVESLARPGSNPAGDPASFQG</sequence>
<keyword evidence="4" id="KW-1185">Reference proteome</keyword>
<keyword evidence="2" id="KW-0472">Membrane</keyword>
<organism evidence="3 4">
    <name type="scientific">Luteolibacter yonseiensis</name>
    <dbReference type="NCBI Taxonomy" id="1144680"/>
    <lineage>
        <taxon>Bacteria</taxon>
        <taxon>Pseudomonadati</taxon>
        <taxon>Verrucomicrobiota</taxon>
        <taxon>Verrucomicrobiia</taxon>
        <taxon>Verrucomicrobiales</taxon>
        <taxon>Verrucomicrobiaceae</taxon>
        <taxon>Luteolibacter</taxon>
    </lineage>
</organism>
<accession>A0A934R410</accession>
<keyword evidence="2" id="KW-0812">Transmembrane</keyword>
<protein>
    <recommendedName>
        <fullName evidence="5">DUF3618 domain-containing protein</fullName>
    </recommendedName>
</protein>
<dbReference type="RefSeq" id="WP_200352922.1">
    <property type="nucleotide sequence ID" value="NZ_BAABHZ010000001.1"/>
</dbReference>
<evidence type="ECO:0000313" key="3">
    <source>
        <dbReference type="EMBL" id="MBK1817998.1"/>
    </source>
</evidence>
<feature type="compositionally biased region" description="Basic and acidic residues" evidence="1">
    <location>
        <begin position="75"/>
        <end position="89"/>
    </location>
</feature>
<feature type="transmembrane region" description="Helical" evidence="2">
    <location>
        <begin position="51"/>
        <end position="69"/>
    </location>
</feature>
<dbReference type="Proteomes" id="UP000600139">
    <property type="component" value="Unassembled WGS sequence"/>
</dbReference>
<evidence type="ECO:0000256" key="1">
    <source>
        <dbReference type="SAM" id="MobiDB-lite"/>
    </source>
</evidence>
<evidence type="ECO:0008006" key="5">
    <source>
        <dbReference type="Google" id="ProtNLM"/>
    </source>
</evidence>
<comment type="caution">
    <text evidence="3">The sequence shown here is derived from an EMBL/GenBank/DDBJ whole genome shotgun (WGS) entry which is preliminary data.</text>
</comment>
<reference evidence="3" key="1">
    <citation type="submission" date="2021-01" db="EMBL/GenBank/DDBJ databases">
        <title>Modified the classification status of verrucomicrobia.</title>
        <authorList>
            <person name="Feng X."/>
        </authorList>
    </citation>
    <scope>NUCLEOTIDE SEQUENCE</scope>
    <source>
        <strain evidence="3">JCM 18052</strain>
    </source>
</reference>
<dbReference type="EMBL" id="JAENIK010000012">
    <property type="protein sequence ID" value="MBK1817998.1"/>
    <property type="molecule type" value="Genomic_DNA"/>
</dbReference>
<dbReference type="AlphaFoldDB" id="A0A934R410"/>
<proteinExistence type="predicted"/>
<name>A0A934R410_9BACT</name>
<feature type="region of interest" description="Disordered" evidence="1">
    <location>
        <begin position="75"/>
        <end position="95"/>
    </location>
</feature>
<evidence type="ECO:0000256" key="2">
    <source>
        <dbReference type="SAM" id="Phobius"/>
    </source>
</evidence>
<keyword evidence="2" id="KW-1133">Transmembrane helix</keyword>